<gene>
    <name evidence="2" type="ORF">EVG22_23580</name>
</gene>
<evidence type="ECO:0008006" key="4">
    <source>
        <dbReference type="Google" id="ProtNLM"/>
    </source>
</evidence>
<protein>
    <recommendedName>
        <fullName evidence="4">DNA-binding protein</fullName>
    </recommendedName>
</protein>
<name>A0A6H0TLL4_BACTU</name>
<sequence>MPQETASLLAKYYITAGITVEEYIVLNAYLNHSHIFRENHNLNEVADMTGKSIDEVKNILTTLVSKEVIQFDGNEKIDIILLRRYLSGIQWDSMSINEKIAESIENHSHFRYDPYYQHLGQVTMLPASNGGIAVTKGTNSIYGGWMWNKEDMQNLANEILQFAEQVEQEWIDDYNENRENKLEAERAQEENKYKERQIKKEQAAQPKSGFVVLIRLYPSGYYKFTYTTSIDLNSKINRLKEEHGDTVEIVHSVETYDTMKFYHQFAKKQFSNRLVEKALYELAEEDVQFFKDEKYPANAMDWLEGSKTIYENEAIL</sequence>
<dbReference type="Proteomes" id="UP000501374">
    <property type="component" value="Chromosome"/>
</dbReference>
<accession>A0A6H0TLL4</accession>
<feature type="coiled-coil region" evidence="1">
    <location>
        <begin position="149"/>
        <end position="204"/>
    </location>
</feature>
<dbReference type="AlphaFoldDB" id="A0A6H0TLL4"/>
<keyword evidence="1" id="KW-0175">Coiled coil</keyword>
<evidence type="ECO:0000313" key="3">
    <source>
        <dbReference type="Proteomes" id="UP000501374"/>
    </source>
</evidence>
<dbReference type="EMBL" id="CP035727">
    <property type="protein sequence ID" value="QIW21225.1"/>
    <property type="molecule type" value="Genomic_DNA"/>
</dbReference>
<evidence type="ECO:0000256" key="1">
    <source>
        <dbReference type="SAM" id="Coils"/>
    </source>
</evidence>
<dbReference type="RefSeq" id="WP_172555085.1">
    <property type="nucleotide sequence ID" value="NZ_CP035727.2"/>
</dbReference>
<organism evidence="2 3">
    <name type="scientific">Bacillus thuringiensis serovar andalousiensis</name>
    <dbReference type="NCBI Taxonomy" id="257985"/>
    <lineage>
        <taxon>Bacteria</taxon>
        <taxon>Bacillati</taxon>
        <taxon>Bacillota</taxon>
        <taxon>Bacilli</taxon>
        <taxon>Bacillales</taxon>
        <taxon>Bacillaceae</taxon>
        <taxon>Bacillus</taxon>
        <taxon>Bacillus cereus group</taxon>
    </lineage>
</organism>
<evidence type="ECO:0000313" key="2">
    <source>
        <dbReference type="EMBL" id="QIW21225.1"/>
    </source>
</evidence>
<proteinExistence type="predicted"/>
<reference evidence="3" key="1">
    <citation type="submission" date="2019-02" db="EMBL/GenBank/DDBJ databases">
        <title>Structural and Functional analysis of Lanthipeptide from Bacillus thuringiensis serovar andalousiensis B23193.</title>
        <authorList>
            <person name="Andreeva J.V."/>
            <person name="Grigoreva A."/>
        </authorList>
    </citation>
    <scope>NUCLEOTIDE SEQUENCE [LARGE SCALE GENOMIC DNA]</scope>
    <source>
        <strain evidence="3">B23193</strain>
    </source>
</reference>